<dbReference type="PANTHER" id="PTHR30572">
    <property type="entry name" value="MEMBRANE COMPONENT OF TRANSPORTER-RELATED"/>
    <property type="match status" value="1"/>
</dbReference>
<feature type="domain" description="MacB-like periplasmic core" evidence="9">
    <location>
        <begin position="101"/>
        <end position="323"/>
    </location>
</feature>
<proteinExistence type="inferred from homology"/>
<feature type="transmembrane region" description="Helical" evidence="7">
    <location>
        <begin position="365"/>
        <end position="384"/>
    </location>
</feature>
<evidence type="ECO:0000313" key="11">
    <source>
        <dbReference type="Proteomes" id="UP000658258"/>
    </source>
</evidence>
<evidence type="ECO:0000256" key="2">
    <source>
        <dbReference type="ARBA" id="ARBA00022475"/>
    </source>
</evidence>
<feature type="transmembrane region" description="Helical" evidence="7">
    <location>
        <begin position="409"/>
        <end position="435"/>
    </location>
</feature>
<evidence type="ECO:0000256" key="6">
    <source>
        <dbReference type="ARBA" id="ARBA00038076"/>
    </source>
</evidence>
<dbReference type="InterPro" id="IPR050250">
    <property type="entry name" value="Macrolide_Exporter_MacB"/>
</dbReference>
<protein>
    <submittedName>
        <fullName evidence="10">ABC transporter permease</fullName>
    </submittedName>
</protein>
<evidence type="ECO:0000259" key="8">
    <source>
        <dbReference type="Pfam" id="PF02687"/>
    </source>
</evidence>
<feature type="domain" description="ABC3 transporter permease C-terminal" evidence="8">
    <location>
        <begin position="749"/>
        <end position="860"/>
    </location>
</feature>
<keyword evidence="2" id="KW-1003">Cell membrane</keyword>
<reference evidence="11" key="1">
    <citation type="journal article" date="2019" name="Int. J. Syst. Evol. Microbiol.">
        <title>The Global Catalogue of Microorganisms (GCM) 10K type strain sequencing project: providing services to taxonomists for standard genome sequencing and annotation.</title>
        <authorList>
            <consortium name="The Broad Institute Genomics Platform"/>
            <consortium name="The Broad Institute Genome Sequencing Center for Infectious Disease"/>
            <person name="Wu L."/>
            <person name="Ma J."/>
        </authorList>
    </citation>
    <scope>NUCLEOTIDE SEQUENCE [LARGE SCALE GENOMIC DNA]</scope>
    <source>
        <strain evidence="11">CGMCC 1.15111</strain>
    </source>
</reference>
<feature type="transmembrane region" description="Helical" evidence="7">
    <location>
        <begin position="455"/>
        <end position="476"/>
    </location>
</feature>
<evidence type="ECO:0000259" key="9">
    <source>
        <dbReference type="Pfam" id="PF12704"/>
    </source>
</evidence>
<evidence type="ECO:0000256" key="3">
    <source>
        <dbReference type="ARBA" id="ARBA00022692"/>
    </source>
</evidence>
<dbReference type="NCBIfam" id="NF038404">
    <property type="entry name" value="perm_prefix_2"/>
    <property type="match status" value="1"/>
</dbReference>
<feature type="transmembrane region" description="Helical" evidence="7">
    <location>
        <begin position="747"/>
        <end position="767"/>
    </location>
</feature>
<gene>
    <name evidence="10" type="ORF">GCM10011340_13440</name>
</gene>
<feature type="transmembrane region" description="Helical" evidence="7">
    <location>
        <begin position="830"/>
        <end position="849"/>
    </location>
</feature>
<keyword evidence="3 7" id="KW-0812">Transmembrane</keyword>
<organism evidence="10 11">
    <name type="scientific">Roseivirga thermotolerans</name>
    <dbReference type="NCBI Taxonomy" id="1758176"/>
    <lineage>
        <taxon>Bacteria</taxon>
        <taxon>Pseudomonadati</taxon>
        <taxon>Bacteroidota</taxon>
        <taxon>Cytophagia</taxon>
        <taxon>Cytophagales</taxon>
        <taxon>Roseivirgaceae</taxon>
        <taxon>Roseivirga</taxon>
    </lineage>
</organism>
<feature type="transmembrane region" description="Helical" evidence="7">
    <location>
        <begin position="100"/>
        <end position="121"/>
    </location>
</feature>
<keyword evidence="5 7" id="KW-0472">Membrane</keyword>
<dbReference type="InterPro" id="IPR003838">
    <property type="entry name" value="ABC3_permease_C"/>
</dbReference>
<evidence type="ECO:0000256" key="7">
    <source>
        <dbReference type="SAM" id="Phobius"/>
    </source>
</evidence>
<feature type="domain" description="ABC3 transporter permease C-terminal" evidence="8">
    <location>
        <begin position="368"/>
        <end position="481"/>
    </location>
</feature>
<evidence type="ECO:0000256" key="1">
    <source>
        <dbReference type="ARBA" id="ARBA00004651"/>
    </source>
</evidence>
<evidence type="ECO:0000256" key="5">
    <source>
        <dbReference type="ARBA" id="ARBA00023136"/>
    </source>
</evidence>
<dbReference type="Pfam" id="PF12704">
    <property type="entry name" value="MacB_PCD"/>
    <property type="match status" value="2"/>
</dbReference>
<feature type="domain" description="MacB-like periplasmic core" evidence="9">
    <location>
        <begin position="512"/>
        <end position="708"/>
    </location>
</feature>
<feature type="transmembrane region" description="Helical" evidence="7">
    <location>
        <begin position="788"/>
        <end position="810"/>
    </location>
</feature>
<evidence type="ECO:0000313" key="10">
    <source>
        <dbReference type="EMBL" id="GHE59991.1"/>
    </source>
</evidence>
<dbReference type="InterPro" id="IPR047699">
    <property type="entry name" value="Permease_put_prefix"/>
</dbReference>
<dbReference type="Proteomes" id="UP000658258">
    <property type="component" value="Unassembled WGS sequence"/>
</dbReference>
<dbReference type="Pfam" id="PF02687">
    <property type="entry name" value="FtsX"/>
    <property type="match status" value="2"/>
</dbReference>
<dbReference type="PANTHER" id="PTHR30572:SF4">
    <property type="entry name" value="ABC TRANSPORTER PERMEASE YTRF"/>
    <property type="match status" value="1"/>
</dbReference>
<dbReference type="InterPro" id="IPR025857">
    <property type="entry name" value="MacB_PCD"/>
</dbReference>
<comment type="subcellular location">
    <subcellularLocation>
        <location evidence="1">Cell membrane</location>
        <topology evidence="1">Multi-pass membrane protein</topology>
    </subcellularLocation>
</comment>
<comment type="similarity">
    <text evidence="6">Belongs to the ABC-4 integral membrane protein family.</text>
</comment>
<feature type="transmembrane region" description="Helical" evidence="7">
    <location>
        <begin position="503"/>
        <end position="523"/>
    </location>
</feature>
<evidence type="ECO:0000256" key="4">
    <source>
        <dbReference type="ARBA" id="ARBA00022989"/>
    </source>
</evidence>
<dbReference type="EMBL" id="BNAG01000002">
    <property type="protein sequence ID" value="GHE59991.1"/>
    <property type="molecule type" value="Genomic_DNA"/>
</dbReference>
<sequence length="867" mass="97588">MPKVMKNTNPPQLLLRFFRWFCDPYMAEHLEGDLLERFEKRQLERGSAKAKFLFAKDVLLLLRPGIVRSFKGYQKLNYYDMFKHNLIITLRSFVRHKSSFIINLLGLTTGLACVLLIYLWVNDELLVDGFHENKESLYHIMSNHTDASGTFTIKGTPGLLHEEIKTQVPEVQWAAVYTDPHEYTVSVSGSTPLSLKVQGRFANQEYLSAFSFPLKAGQSQSLLSTNYDALITESLAERLFPNQDALGQTIEWHFRGSKTEFKVSGVLENIPQNSSEQFELILPWNYFHDELITYKQWGNYYARQSVVIGPGSSAEVVGQKIDAIFKANLPDTRVELFLSPYTDLYLHGKFINGEQAGGRIESVRLLSFIALLILLIACINFINLTTARASQRMKEVGVKKSLGATRQSLAYQFLTESVLLCALATLLAFLLVFLLLPEFNHITQKNIRLVFSPQLLVAATVLLLVVGLLAGSYPALHLSRLKALLILKGFKATNNSSGIGRKALVVFQFALSTVLIVSVVVIFRQMELVQTKNLGYDRNNLIYFEREGQLTDQYEAFLAELKNLPGVENAAVSGFMVGGMNSTGGVGWKGKTDEDQIQFWEYNAGINSVELLGVEFLKGRGFSEEFKTNENGVIFNETAIKAMGMEDPIGKTVYHYTGQKQIVGVVKDFSIASIHKPAEPALFLYRPESTHFIMARINGEQTSTTLQQIEKLYSQFNPEFPFKPIFVDQDYQALYASEQRMAVLSRYSAILAILISCLGLFGLTAYTTEKRVKEISIRKVLGSGVWRIIVLLTGQFSILVGLGIIIALPLSYWAAQQWLSDFAYQIELKWWFFALAGLGTLLLAWLTVFGQTFKAARVNPATNLRNE</sequence>
<name>A0ABQ3I6Y3_9BACT</name>
<keyword evidence="4 7" id="KW-1133">Transmembrane helix</keyword>
<keyword evidence="11" id="KW-1185">Reference proteome</keyword>
<accession>A0ABQ3I6Y3</accession>
<comment type="caution">
    <text evidence="10">The sequence shown here is derived from an EMBL/GenBank/DDBJ whole genome shotgun (WGS) entry which is preliminary data.</text>
</comment>